<comment type="similarity">
    <text evidence="2">Belongs to the chromate ion transporter (CHR) (TC 2.A.51) family.</text>
</comment>
<reference evidence="7 8" key="1">
    <citation type="submission" date="2019-09" db="EMBL/GenBank/DDBJ databases">
        <title>Genome sequence of Hymenobacter sp. M3.</title>
        <authorList>
            <person name="Srinivasan S."/>
        </authorList>
    </citation>
    <scope>NUCLEOTIDE SEQUENCE [LARGE SCALE GENOMIC DNA]</scope>
    <source>
        <strain evidence="7 8">M3</strain>
    </source>
</reference>
<dbReference type="InterPro" id="IPR003370">
    <property type="entry name" value="Chromate_transpt"/>
</dbReference>
<dbReference type="Proteomes" id="UP000326380">
    <property type="component" value="Unassembled WGS sequence"/>
</dbReference>
<keyword evidence="4" id="KW-0812">Transmembrane</keyword>
<dbReference type="PANTHER" id="PTHR33567">
    <property type="entry name" value="CHROMATE ION TRANSPORTER (EUROFUNG)"/>
    <property type="match status" value="1"/>
</dbReference>
<evidence type="ECO:0000256" key="1">
    <source>
        <dbReference type="ARBA" id="ARBA00004651"/>
    </source>
</evidence>
<dbReference type="InterPro" id="IPR014047">
    <property type="entry name" value="Chr_Tranpt_l_chain"/>
</dbReference>
<sequence length="511" mass="55830">MCGSNQIEHARCFAHALHDRSFLAILLPVRSTSATEEPPQPRLRHGVPSFKKEGSFAQTSLFHHLSGLPFGADCASLLIHPTCPPVQQQSLEADAPVQLAPPPRGKRTRRVRGIIFLKDVAVLGLTAFGGPQAHTAMMLRLLVDKRRYLTSAELLELMALCQVLPGPTSTQTITAIGFRLGGPNLAYLTLLIWMLPAVCIMTVAGLSMSYLDKEQVAQLVRFVQPVAVGFVAFSAYKIAEKVIHTKTSVALLVVSAWAAYFFQLPWVLPLLLLGGGLVTTFRYRKQPLIKNKQPLRIEWANFVLWLTVFIAAAVLGHYTRLLPVRLFENFYRNGSLVFGGGQVLAPLFYTEFVEFKGYLTSAEFLSGYGLTQALPGPNFSFAAYVGALAMRDYGIGGQVMGALVGAAGIFMPGTLLIFFLIRFWDQLKQYRVVKASLEGINAVSAGLVCAATFLLYHPLPDGPAWHLPGRYGVDLPLNPILVGVTFLVLLWDRLPSYVLVLGALAAGALLP</sequence>
<keyword evidence="5" id="KW-1133">Transmembrane helix</keyword>
<comment type="caution">
    <text evidence="7">The sequence shown here is derived from an EMBL/GenBank/DDBJ whole genome shotgun (WGS) entry which is preliminary data.</text>
</comment>
<keyword evidence="8" id="KW-1185">Reference proteome</keyword>
<dbReference type="PANTHER" id="PTHR33567:SF3">
    <property type="entry name" value="CHROMATE ION TRANSPORTER (EUROFUNG)"/>
    <property type="match status" value="1"/>
</dbReference>
<evidence type="ECO:0000313" key="7">
    <source>
        <dbReference type="EMBL" id="KAA9331686.1"/>
    </source>
</evidence>
<dbReference type="GO" id="GO:0005886">
    <property type="term" value="C:plasma membrane"/>
    <property type="evidence" value="ECO:0007669"/>
    <property type="project" value="UniProtKB-SubCell"/>
</dbReference>
<evidence type="ECO:0000256" key="3">
    <source>
        <dbReference type="ARBA" id="ARBA00022475"/>
    </source>
</evidence>
<gene>
    <name evidence="7" type="primary">chrA</name>
    <name evidence="7" type="ORF">F0P96_13830</name>
</gene>
<dbReference type="GO" id="GO:0015109">
    <property type="term" value="F:chromate transmembrane transporter activity"/>
    <property type="evidence" value="ECO:0007669"/>
    <property type="project" value="InterPro"/>
</dbReference>
<proteinExistence type="inferred from homology"/>
<evidence type="ECO:0000256" key="4">
    <source>
        <dbReference type="ARBA" id="ARBA00022692"/>
    </source>
</evidence>
<comment type="subcellular location">
    <subcellularLocation>
        <location evidence="1">Cell membrane</location>
        <topology evidence="1">Multi-pass membrane protein</topology>
    </subcellularLocation>
</comment>
<keyword evidence="3" id="KW-1003">Cell membrane</keyword>
<evidence type="ECO:0000313" key="8">
    <source>
        <dbReference type="Proteomes" id="UP000326380"/>
    </source>
</evidence>
<dbReference type="AlphaFoldDB" id="A0A7L5A3K4"/>
<dbReference type="EMBL" id="VTWU01000005">
    <property type="protein sequence ID" value="KAA9331686.1"/>
    <property type="molecule type" value="Genomic_DNA"/>
</dbReference>
<protein>
    <submittedName>
        <fullName evidence="7">Chromate efflux transporter</fullName>
    </submittedName>
</protein>
<dbReference type="NCBIfam" id="TIGR00937">
    <property type="entry name" value="2A51"/>
    <property type="match status" value="1"/>
</dbReference>
<evidence type="ECO:0000256" key="5">
    <source>
        <dbReference type="ARBA" id="ARBA00022989"/>
    </source>
</evidence>
<keyword evidence="6" id="KW-0472">Membrane</keyword>
<evidence type="ECO:0000256" key="2">
    <source>
        <dbReference type="ARBA" id="ARBA00005262"/>
    </source>
</evidence>
<name>A0A7L5A3K4_9BACT</name>
<dbReference type="Pfam" id="PF02417">
    <property type="entry name" value="Chromate_transp"/>
    <property type="match status" value="2"/>
</dbReference>
<accession>A0A7L5A3K4</accession>
<evidence type="ECO:0000256" key="6">
    <source>
        <dbReference type="ARBA" id="ARBA00023136"/>
    </source>
</evidence>
<organism evidence="7 8">
    <name type="scientific">Hymenobacter busanensis</name>
    <dbReference type="NCBI Taxonomy" id="2607656"/>
    <lineage>
        <taxon>Bacteria</taxon>
        <taxon>Pseudomonadati</taxon>
        <taxon>Bacteroidota</taxon>
        <taxon>Cytophagia</taxon>
        <taxon>Cytophagales</taxon>
        <taxon>Hymenobacteraceae</taxon>
        <taxon>Hymenobacter</taxon>
    </lineage>
</organism>